<feature type="compositionally biased region" description="Polar residues" evidence="1">
    <location>
        <begin position="259"/>
        <end position="277"/>
    </location>
</feature>
<gene>
    <name evidence="2" type="ORF">SNE40_013706</name>
</gene>
<evidence type="ECO:0000256" key="1">
    <source>
        <dbReference type="SAM" id="MobiDB-lite"/>
    </source>
</evidence>
<dbReference type="EMBL" id="JAZGQO010000010">
    <property type="protein sequence ID" value="KAK6175193.1"/>
    <property type="molecule type" value="Genomic_DNA"/>
</dbReference>
<name>A0AAN8JJU5_PATCE</name>
<evidence type="ECO:0000313" key="2">
    <source>
        <dbReference type="EMBL" id="KAK6175193.1"/>
    </source>
</evidence>
<sequence>MLSALSSGCPEDIIKKAQDCFADLSSGVTQPDKVLVSGNLPLDYLKIREYCEKDGHMNRFLVCVDTLLQQCNNKTGSEVLHQLINPDKVRSSVPHLCENMDEIEANADCMNKQMNKPSECKLAAYDLIRRGMAETTGNFSAMFNIQCRFFSVLAECQRTAVADNCGRKLGDLHANFLLSFVPNTCAGEGLADILLPQLKNGQDFNRKPQAGETRPELRNIKLKNVLPTEEQKDEIQTLPPVPLENSGKFNETPGRPSRSKNTGQSSDTTGSSANSVTTKNGLSHVVYAIFILYTLVKVV</sequence>
<reference evidence="2 3" key="1">
    <citation type="submission" date="2024-01" db="EMBL/GenBank/DDBJ databases">
        <title>The genome of the rayed Mediterranean limpet Patella caerulea (Linnaeus, 1758).</title>
        <authorList>
            <person name="Anh-Thu Weber A."/>
            <person name="Halstead-Nussloch G."/>
        </authorList>
    </citation>
    <scope>NUCLEOTIDE SEQUENCE [LARGE SCALE GENOMIC DNA]</scope>
    <source>
        <strain evidence="2">AATW-2023a</strain>
        <tissue evidence="2">Whole specimen</tissue>
    </source>
</reference>
<evidence type="ECO:0000313" key="3">
    <source>
        <dbReference type="Proteomes" id="UP001347796"/>
    </source>
</evidence>
<organism evidence="2 3">
    <name type="scientific">Patella caerulea</name>
    <name type="common">Rayed Mediterranean limpet</name>
    <dbReference type="NCBI Taxonomy" id="87958"/>
    <lineage>
        <taxon>Eukaryota</taxon>
        <taxon>Metazoa</taxon>
        <taxon>Spiralia</taxon>
        <taxon>Lophotrochozoa</taxon>
        <taxon>Mollusca</taxon>
        <taxon>Gastropoda</taxon>
        <taxon>Patellogastropoda</taxon>
        <taxon>Patelloidea</taxon>
        <taxon>Patellidae</taxon>
        <taxon>Patella</taxon>
    </lineage>
</organism>
<keyword evidence="3" id="KW-1185">Reference proteome</keyword>
<proteinExistence type="predicted"/>
<comment type="caution">
    <text evidence="2">The sequence shown here is derived from an EMBL/GenBank/DDBJ whole genome shotgun (WGS) entry which is preliminary data.</text>
</comment>
<accession>A0AAN8JJU5</accession>
<protein>
    <submittedName>
        <fullName evidence="2">Uncharacterized protein</fullName>
    </submittedName>
</protein>
<dbReference type="AlphaFoldDB" id="A0AAN8JJU5"/>
<feature type="region of interest" description="Disordered" evidence="1">
    <location>
        <begin position="228"/>
        <end position="277"/>
    </location>
</feature>
<dbReference type="Proteomes" id="UP001347796">
    <property type="component" value="Unassembled WGS sequence"/>
</dbReference>